<accession>A0A5B1LHJ7</accession>
<protein>
    <submittedName>
        <fullName evidence="4">M15 family metallopeptidase</fullName>
    </submittedName>
</protein>
<proteinExistence type="predicted"/>
<feature type="signal peptide" evidence="2">
    <location>
        <begin position="1"/>
        <end position="26"/>
    </location>
</feature>
<feature type="chain" id="PRO_5022700962" evidence="2">
    <location>
        <begin position="27"/>
        <end position="417"/>
    </location>
</feature>
<keyword evidence="5" id="KW-1185">Reference proteome</keyword>
<feature type="region of interest" description="Disordered" evidence="1">
    <location>
        <begin position="29"/>
        <end position="60"/>
    </location>
</feature>
<dbReference type="EMBL" id="VUJV01000002">
    <property type="protein sequence ID" value="KAA1420201.1"/>
    <property type="molecule type" value="Genomic_DNA"/>
</dbReference>
<feature type="domain" description="Peptidase M15C" evidence="3">
    <location>
        <begin position="353"/>
        <end position="410"/>
    </location>
</feature>
<sequence>MGVAQHGRARLLAIAGAVALLSAACAGPGADPKNETSNAASTTSTGATGPSDHGTPDDSDVTYAVHTVDAPGPREGALYGDDMLLVSAETIPEGVVDRILAIKIAGQKAVTAAVPLSIGQFSAENKSYRVAAADIAGYRSFVEQRSADFQEQWDRIADGEVGVAEELKDRLPLDKNGYLKVGSGEQTFPIHVGAYGPQIGTIDTFVNAAWGEALGLPDNNGLVLNTGGISPQALKKKLKGIVGDISMTDLDVVAQYGLDPHAVQSVQYVGTFADAVGVYNYRPIGGGRVQPDPSWVSAHIVTETMPIIGQMTCNKFMMPQLREALEEIQTSGLADKIHPGEYAGCFYPRFIAGSTTLSNHSFGLAFDINVPGNQRGTVGQIDRTVVGIFKRWGFAWGGDWNYTDPMHFELQRIVHAG</sequence>
<gene>
    <name evidence="4" type="ORF">F0U44_07185</name>
</gene>
<dbReference type="Proteomes" id="UP000325003">
    <property type="component" value="Unassembled WGS sequence"/>
</dbReference>
<dbReference type="GO" id="GO:0008233">
    <property type="term" value="F:peptidase activity"/>
    <property type="evidence" value="ECO:0007669"/>
    <property type="project" value="InterPro"/>
</dbReference>
<feature type="compositionally biased region" description="Low complexity" evidence="1">
    <location>
        <begin position="36"/>
        <end position="49"/>
    </location>
</feature>
<dbReference type="InterPro" id="IPR039561">
    <property type="entry name" value="Peptidase_M15C"/>
</dbReference>
<keyword evidence="2" id="KW-0732">Signal</keyword>
<dbReference type="AlphaFoldDB" id="A0A5B1LHJ7"/>
<dbReference type="Pfam" id="PF13539">
    <property type="entry name" value="Peptidase_M15_4"/>
    <property type="match status" value="1"/>
</dbReference>
<evidence type="ECO:0000256" key="2">
    <source>
        <dbReference type="SAM" id="SignalP"/>
    </source>
</evidence>
<dbReference type="InterPro" id="IPR009045">
    <property type="entry name" value="Zn_M74/Hedgehog-like"/>
</dbReference>
<comment type="caution">
    <text evidence="4">The sequence shown here is derived from an EMBL/GenBank/DDBJ whole genome shotgun (WGS) entry which is preliminary data.</text>
</comment>
<dbReference type="Gene3D" id="3.30.1380.10">
    <property type="match status" value="1"/>
</dbReference>
<dbReference type="SUPFAM" id="SSF55166">
    <property type="entry name" value="Hedgehog/DD-peptidase"/>
    <property type="match status" value="1"/>
</dbReference>
<evidence type="ECO:0000313" key="5">
    <source>
        <dbReference type="Proteomes" id="UP000325003"/>
    </source>
</evidence>
<name>A0A5B1LHJ7_9ACTN</name>
<dbReference type="RefSeq" id="WP_149727625.1">
    <property type="nucleotide sequence ID" value="NZ_VUJV01000002.1"/>
</dbReference>
<organism evidence="4 5">
    <name type="scientific">Nocardioides humilatus</name>
    <dbReference type="NCBI Taxonomy" id="2607660"/>
    <lineage>
        <taxon>Bacteria</taxon>
        <taxon>Bacillati</taxon>
        <taxon>Actinomycetota</taxon>
        <taxon>Actinomycetes</taxon>
        <taxon>Propionibacteriales</taxon>
        <taxon>Nocardioidaceae</taxon>
        <taxon>Nocardioides</taxon>
    </lineage>
</organism>
<reference evidence="4 5" key="2">
    <citation type="submission" date="2019-09" db="EMBL/GenBank/DDBJ databases">
        <authorList>
            <person name="Jin C."/>
        </authorList>
    </citation>
    <scope>NUCLEOTIDE SEQUENCE [LARGE SCALE GENOMIC DNA]</scope>
    <source>
        <strain evidence="4 5">BN130099</strain>
    </source>
</reference>
<evidence type="ECO:0000313" key="4">
    <source>
        <dbReference type="EMBL" id="KAA1420201.1"/>
    </source>
</evidence>
<evidence type="ECO:0000259" key="3">
    <source>
        <dbReference type="Pfam" id="PF13539"/>
    </source>
</evidence>
<evidence type="ECO:0000256" key="1">
    <source>
        <dbReference type="SAM" id="MobiDB-lite"/>
    </source>
</evidence>
<reference evidence="4 5" key="1">
    <citation type="submission" date="2019-09" db="EMBL/GenBank/DDBJ databases">
        <title>Nocardioides panacisoli sp. nov., isolated from the soil of a ginseng field.</title>
        <authorList>
            <person name="Cho C."/>
        </authorList>
    </citation>
    <scope>NUCLEOTIDE SEQUENCE [LARGE SCALE GENOMIC DNA]</scope>
    <source>
        <strain evidence="4 5">BN130099</strain>
    </source>
</reference>